<evidence type="ECO:0000256" key="1">
    <source>
        <dbReference type="ARBA" id="ARBA00008142"/>
    </source>
</evidence>
<dbReference type="Gene3D" id="3.30.70.141">
    <property type="entry name" value="Nucleoside diphosphate kinase-like domain"/>
    <property type="match status" value="1"/>
</dbReference>
<comment type="similarity">
    <text evidence="1 6 7">Belongs to the NDK family.</text>
</comment>
<dbReference type="PANTHER" id="PTHR46161">
    <property type="entry name" value="NUCLEOSIDE DIPHOSPHATE KINASE"/>
    <property type="match status" value="1"/>
</dbReference>
<evidence type="ECO:0000313" key="10">
    <source>
        <dbReference type="Proteomes" id="UP001329430"/>
    </source>
</evidence>
<dbReference type="InterPro" id="IPR034907">
    <property type="entry name" value="NDK-like_dom"/>
</dbReference>
<dbReference type="InterPro" id="IPR001564">
    <property type="entry name" value="Nucleoside_diP_kinase"/>
</dbReference>
<dbReference type="SMART" id="SM00562">
    <property type="entry name" value="NDK"/>
    <property type="match status" value="1"/>
</dbReference>
<dbReference type="Pfam" id="PF00334">
    <property type="entry name" value="NDK"/>
    <property type="match status" value="1"/>
</dbReference>
<feature type="domain" description="Nucleoside diphosphate kinase-like" evidence="8">
    <location>
        <begin position="4"/>
        <end position="145"/>
    </location>
</feature>
<evidence type="ECO:0000259" key="8">
    <source>
        <dbReference type="SMART" id="SM00562"/>
    </source>
</evidence>
<evidence type="ECO:0000256" key="7">
    <source>
        <dbReference type="RuleBase" id="RU004011"/>
    </source>
</evidence>
<evidence type="ECO:0000256" key="4">
    <source>
        <dbReference type="ARBA" id="ARBA00022777"/>
    </source>
</evidence>
<dbReference type="GO" id="GO:0006241">
    <property type="term" value="P:CTP biosynthetic process"/>
    <property type="evidence" value="ECO:0007669"/>
    <property type="project" value="InterPro"/>
</dbReference>
<keyword evidence="2" id="KW-0808">Transferase</keyword>
<feature type="binding site" evidence="6">
    <location>
        <position position="12"/>
    </location>
    <ligand>
        <name>ATP</name>
        <dbReference type="ChEBI" id="CHEBI:30616"/>
    </ligand>
</feature>
<proteinExistence type="inferred from homology"/>
<feature type="binding site" evidence="6">
    <location>
        <position position="95"/>
    </location>
    <ligand>
        <name>ATP</name>
        <dbReference type="ChEBI" id="CHEBI:30616"/>
    </ligand>
</feature>
<dbReference type="GO" id="GO:0005524">
    <property type="term" value="F:ATP binding"/>
    <property type="evidence" value="ECO:0007669"/>
    <property type="project" value="UniProtKB-KW"/>
</dbReference>
<evidence type="ECO:0000256" key="2">
    <source>
        <dbReference type="ARBA" id="ARBA00022679"/>
    </source>
</evidence>
<evidence type="ECO:0000256" key="6">
    <source>
        <dbReference type="PROSITE-ProRule" id="PRU00706"/>
    </source>
</evidence>
<keyword evidence="3" id="KW-0547">Nucleotide-binding</keyword>
<feature type="binding site" evidence="6">
    <location>
        <position position="109"/>
    </location>
    <ligand>
        <name>ATP</name>
        <dbReference type="ChEBI" id="CHEBI:30616"/>
    </ligand>
</feature>
<dbReference type="PROSITE" id="PS51374">
    <property type="entry name" value="NDPK_LIKE"/>
    <property type="match status" value="1"/>
</dbReference>
<dbReference type="PANTHER" id="PTHR46161:SF3">
    <property type="entry name" value="NUCLEOSIDE DIPHOSPHATE KINASE DDB_G0292928-RELATED"/>
    <property type="match status" value="1"/>
</dbReference>
<keyword evidence="10" id="KW-1185">Reference proteome</keyword>
<keyword evidence="4" id="KW-0418">Kinase</keyword>
<dbReference type="GO" id="GO:0006183">
    <property type="term" value="P:GTP biosynthetic process"/>
    <property type="evidence" value="ECO:0007669"/>
    <property type="project" value="InterPro"/>
</dbReference>
<protein>
    <recommendedName>
        <fullName evidence="8">Nucleoside diphosphate kinase-like domain-containing protein</fullName>
    </recommendedName>
</protein>
<feature type="active site" description="Pros-phosphohistidine intermediate" evidence="6">
    <location>
        <position position="122"/>
    </location>
</feature>
<name>A0AAN7VCS7_9COLE</name>
<evidence type="ECO:0000256" key="3">
    <source>
        <dbReference type="ARBA" id="ARBA00022741"/>
    </source>
</evidence>
<dbReference type="AlphaFoldDB" id="A0AAN7VCS7"/>
<dbReference type="EMBL" id="JAVRBK010000007">
    <property type="protein sequence ID" value="KAK5641029.1"/>
    <property type="molecule type" value="Genomic_DNA"/>
</dbReference>
<comment type="caution">
    <text evidence="9">The sequence shown here is derived from an EMBL/GenBank/DDBJ whole genome shotgun (WGS) entry which is preliminary data.</text>
</comment>
<gene>
    <name evidence="9" type="ORF">RI129_009576</name>
</gene>
<feature type="binding site" evidence="6">
    <location>
        <position position="89"/>
    </location>
    <ligand>
        <name>ATP</name>
        <dbReference type="ChEBI" id="CHEBI:30616"/>
    </ligand>
</feature>
<reference evidence="9 10" key="1">
    <citation type="journal article" date="2024" name="Insects">
        <title>An Improved Chromosome-Level Genome Assembly of the Firefly Pyrocoelia pectoralis.</title>
        <authorList>
            <person name="Fu X."/>
            <person name="Meyer-Rochow V.B."/>
            <person name="Ballantyne L."/>
            <person name="Zhu X."/>
        </authorList>
    </citation>
    <scope>NUCLEOTIDE SEQUENCE [LARGE SCALE GENOMIC DNA]</scope>
    <source>
        <strain evidence="9">XCY_ONT2</strain>
    </source>
</reference>
<sequence>MPPLELTLAILKPHVIKNPHSLASIRKLILSSHFKVVQSKRFTFNDEIAKRFYNEHKDKFFYNRLITFMTSGPSDLYVLARENAIQEWRNLMGPTKAYKAQYDDPETIRGQFGLSDTRNATHGSDSAQSAAKEIGLLFPDFDIIKWHDNEEYYFRSNSLIFCCFDFVHKINYK</sequence>
<feature type="binding site" evidence="6">
    <location>
        <position position="119"/>
    </location>
    <ligand>
        <name>ATP</name>
        <dbReference type="ChEBI" id="CHEBI:30616"/>
    </ligand>
</feature>
<dbReference type="InterPro" id="IPR036850">
    <property type="entry name" value="NDK-like_dom_sf"/>
</dbReference>
<dbReference type="GO" id="GO:0006228">
    <property type="term" value="P:UTP biosynthetic process"/>
    <property type="evidence" value="ECO:0007669"/>
    <property type="project" value="InterPro"/>
</dbReference>
<evidence type="ECO:0000256" key="5">
    <source>
        <dbReference type="ARBA" id="ARBA00022840"/>
    </source>
</evidence>
<dbReference type="Proteomes" id="UP001329430">
    <property type="component" value="Chromosome 7"/>
</dbReference>
<organism evidence="9 10">
    <name type="scientific">Pyrocoelia pectoralis</name>
    <dbReference type="NCBI Taxonomy" id="417401"/>
    <lineage>
        <taxon>Eukaryota</taxon>
        <taxon>Metazoa</taxon>
        <taxon>Ecdysozoa</taxon>
        <taxon>Arthropoda</taxon>
        <taxon>Hexapoda</taxon>
        <taxon>Insecta</taxon>
        <taxon>Pterygota</taxon>
        <taxon>Neoptera</taxon>
        <taxon>Endopterygota</taxon>
        <taxon>Coleoptera</taxon>
        <taxon>Polyphaga</taxon>
        <taxon>Elateriformia</taxon>
        <taxon>Elateroidea</taxon>
        <taxon>Lampyridae</taxon>
        <taxon>Lampyrinae</taxon>
        <taxon>Pyrocoelia</taxon>
    </lineage>
</organism>
<keyword evidence="5" id="KW-0067">ATP-binding</keyword>
<dbReference type="SUPFAM" id="SSF54919">
    <property type="entry name" value="Nucleoside diphosphate kinase, NDK"/>
    <property type="match status" value="1"/>
</dbReference>
<accession>A0AAN7VCS7</accession>
<dbReference type="GO" id="GO:0004550">
    <property type="term" value="F:nucleoside diphosphate kinase activity"/>
    <property type="evidence" value="ECO:0007669"/>
    <property type="project" value="InterPro"/>
</dbReference>
<feature type="binding site" evidence="6">
    <location>
        <position position="61"/>
    </location>
    <ligand>
        <name>ATP</name>
        <dbReference type="ChEBI" id="CHEBI:30616"/>
    </ligand>
</feature>
<evidence type="ECO:0000313" key="9">
    <source>
        <dbReference type="EMBL" id="KAK5641029.1"/>
    </source>
</evidence>
<dbReference type="PRINTS" id="PR01243">
    <property type="entry name" value="NUCDPKINASE"/>
</dbReference>